<sequence length="64" mass="7187">MIADRLSLFGFDLFGIAKRGKAVVDKQTAPVAGNSASSADRRSENRTDDREYTEAFFWGVHPFY</sequence>
<evidence type="ECO:0000256" key="1">
    <source>
        <dbReference type="SAM" id="MobiDB-lite"/>
    </source>
</evidence>
<name>A0A561R8Q2_9HYPH</name>
<dbReference type="OrthoDB" id="8295015at2"/>
<dbReference type="AlphaFoldDB" id="A0A561R8Q2"/>
<dbReference type="Proteomes" id="UP000320653">
    <property type="component" value="Unassembled WGS sequence"/>
</dbReference>
<dbReference type="EMBL" id="VIWP01000001">
    <property type="protein sequence ID" value="TWF58957.1"/>
    <property type="molecule type" value="Genomic_DNA"/>
</dbReference>
<feature type="compositionally biased region" description="Basic and acidic residues" evidence="1">
    <location>
        <begin position="39"/>
        <end position="48"/>
    </location>
</feature>
<proteinExistence type="predicted"/>
<dbReference type="RefSeq" id="WP_145632673.1">
    <property type="nucleotide sequence ID" value="NZ_VIWP01000001.1"/>
</dbReference>
<evidence type="ECO:0000313" key="3">
    <source>
        <dbReference type="Proteomes" id="UP000320653"/>
    </source>
</evidence>
<organism evidence="2 3">
    <name type="scientific">Neorhizobium alkalisoli</name>
    <dbReference type="NCBI Taxonomy" id="528178"/>
    <lineage>
        <taxon>Bacteria</taxon>
        <taxon>Pseudomonadati</taxon>
        <taxon>Pseudomonadota</taxon>
        <taxon>Alphaproteobacteria</taxon>
        <taxon>Hyphomicrobiales</taxon>
        <taxon>Rhizobiaceae</taxon>
        <taxon>Rhizobium/Agrobacterium group</taxon>
        <taxon>Neorhizobium</taxon>
    </lineage>
</organism>
<comment type="caution">
    <text evidence="2">The sequence shown here is derived from an EMBL/GenBank/DDBJ whole genome shotgun (WGS) entry which is preliminary data.</text>
</comment>
<feature type="region of interest" description="Disordered" evidence="1">
    <location>
        <begin position="28"/>
        <end position="48"/>
    </location>
</feature>
<protein>
    <submittedName>
        <fullName evidence="2">Uncharacterized protein</fullName>
    </submittedName>
</protein>
<accession>A0A561R8Q2</accession>
<keyword evidence="3" id="KW-1185">Reference proteome</keyword>
<reference evidence="2 3" key="1">
    <citation type="submission" date="2019-06" db="EMBL/GenBank/DDBJ databases">
        <title>Sorghum-associated microbial communities from plants grown in Nebraska, USA.</title>
        <authorList>
            <person name="Schachtman D."/>
        </authorList>
    </citation>
    <scope>NUCLEOTIDE SEQUENCE [LARGE SCALE GENOMIC DNA]</scope>
    <source>
        <strain evidence="2 3">1225</strain>
    </source>
</reference>
<evidence type="ECO:0000313" key="2">
    <source>
        <dbReference type="EMBL" id="TWF58957.1"/>
    </source>
</evidence>
<gene>
    <name evidence="2" type="ORF">FHW37_101761</name>
</gene>